<proteinExistence type="predicted"/>
<evidence type="ECO:0000313" key="3">
    <source>
        <dbReference type="Proteomes" id="UP000648257"/>
    </source>
</evidence>
<dbReference type="Proteomes" id="UP000648257">
    <property type="component" value="Unassembled WGS sequence"/>
</dbReference>
<organism evidence="2 3">
    <name type="scientific">Undibacterium seohonense</name>
    <dbReference type="NCBI Taxonomy" id="1344950"/>
    <lineage>
        <taxon>Bacteria</taxon>
        <taxon>Pseudomonadati</taxon>
        <taxon>Pseudomonadota</taxon>
        <taxon>Betaproteobacteria</taxon>
        <taxon>Burkholderiales</taxon>
        <taxon>Oxalobacteraceae</taxon>
        <taxon>Undibacterium</taxon>
    </lineage>
</organism>
<dbReference type="Pfam" id="PF18582">
    <property type="entry name" value="HZS_alpha"/>
    <property type="match status" value="1"/>
</dbReference>
<sequence>MTTKVETPAMEKTSYPLLFVTQVPTAHDFNNRLSAFANHRTTTADVPRGGDLMLLYPDGTIRNLTQEAGFGMSGLQGQKAIAVREPSVHPSGKKALFSLLLGSPKKNQTNNHYRWQIYEVEGLAANDKAKIRRLAKQDPRYNNLSPIYADDDSIIFTSDRPRTGEAHLYPQLDEYEATPSISGIWKLNPASGQLQLLSHTPSGAFNPIIDSFGRVIFTRWDHLQQDQLADRDRDADRNGVSLPFQSFNFSDESATAKALQERVEIFPESRVGSSGTYGDVSPYRSNFFTLWQIDQDGANEETVNHVGQHELAFGFATPSFRNDMNLSRSTNEQFYANRQPLRREGGLFHLREDPLEPGTFFGINARESGSFTTDSIVKISARPDLNPEQMQVIAVTKIDKSDNLQDGRYRNPLPLSDGRLIASHTSHQLPPDAESTLQDLRIKVLERHPKTGLYTAKHALTQGIHKELSWWDGKQLKHFKGDLWEIEAVELKPQKNITPPTKSLESPEQAIFKEAQVDESTLRQWLTDQNLALIITRNQTSRDRADQQQPFNLKVPNGVSTVSKAATSGVIYEIQHFQILQAEQIRAYPDRPGRRHLAQTITNFHPLNIQEPDIASSVIIAKDGSTAAFVPAARALTWQTTDAEGNAVVRERNWVTFKAGEIRVCAACHGVNQRDQADFPAPFNKPEALRELLTQWKKISQNASSLSK</sequence>
<keyword evidence="3" id="KW-1185">Reference proteome</keyword>
<dbReference type="InterPro" id="IPR011042">
    <property type="entry name" value="6-blade_b-propeller_TolB-like"/>
</dbReference>
<comment type="caution">
    <text evidence="2">The sequence shown here is derived from an EMBL/GenBank/DDBJ whole genome shotgun (WGS) entry which is preliminary data.</text>
</comment>
<name>A0ABR6X943_9BURK</name>
<evidence type="ECO:0000259" key="1">
    <source>
        <dbReference type="Pfam" id="PF18582"/>
    </source>
</evidence>
<dbReference type="Gene3D" id="2.120.10.30">
    <property type="entry name" value="TolB, C-terminal domain"/>
    <property type="match status" value="1"/>
</dbReference>
<accession>A0ABR6X943</accession>
<feature type="domain" description="Hydrazine synthase alpha subunit middle" evidence="1">
    <location>
        <begin position="611"/>
        <end position="669"/>
    </location>
</feature>
<dbReference type="EMBL" id="JACOFW010000026">
    <property type="protein sequence ID" value="MBC3809168.1"/>
    <property type="molecule type" value="Genomic_DNA"/>
</dbReference>
<dbReference type="InterPro" id="IPR040698">
    <property type="entry name" value="HZS_alpha_mid"/>
</dbReference>
<evidence type="ECO:0000313" key="2">
    <source>
        <dbReference type="EMBL" id="MBC3809168.1"/>
    </source>
</evidence>
<dbReference type="RefSeq" id="WP_186924228.1">
    <property type="nucleotide sequence ID" value="NZ_JACOFW010000026.1"/>
</dbReference>
<gene>
    <name evidence="2" type="ORF">H8K52_17645</name>
</gene>
<reference evidence="2 3" key="1">
    <citation type="submission" date="2020-08" db="EMBL/GenBank/DDBJ databases">
        <title>Novel species isolated from subtropical streams in China.</title>
        <authorList>
            <person name="Lu H."/>
        </authorList>
    </citation>
    <scope>NUCLEOTIDE SEQUENCE [LARGE SCALE GENOMIC DNA]</scope>
    <source>
        <strain evidence="2 3">KACC 16656</strain>
    </source>
</reference>
<protein>
    <recommendedName>
        <fullName evidence="1">Hydrazine synthase alpha subunit middle domain-containing protein</fullName>
    </recommendedName>
</protein>